<dbReference type="OrthoDB" id="1724672at2759"/>
<dbReference type="EMBL" id="MU253968">
    <property type="protein sequence ID" value="KAG9243551.1"/>
    <property type="molecule type" value="Genomic_DNA"/>
</dbReference>
<proteinExistence type="predicted"/>
<protein>
    <recommendedName>
        <fullName evidence="1">DhaK domain-containing protein</fullName>
    </recommendedName>
</protein>
<keyword evidence="3" id="KW-1185">Reference proteome</keyword>
<evidence type="ECO:0000313" key="3">
    <source>
        <dbReference type="Proteomes" id="UP000887226"/>
    </source>
</evidence>
<dbReference type="Proteomes" id="UP000887226">
    <property type="component" value="Unassembled WGS sequence"/>
</dbReference>
<dbReference type="Gene3D" id="3.40.50.10440">
    <property type="entry name" value="Dihydroxyacetone kinase, domain 1"/>
    <property type="match status" value="1"/>
</dbReference>
<dbReference type="InterPro" id="IPR004006">
    <property type="entry name" value="DhaK_dom"/>
</dbReference>
<comment type="caution">
    <text evidence="2">The sequence shown here is derived from an EMBL/GenBank/DDBJ whole genome shotgun (WGS) entry which is preliminary data.</text>
</comment>
<gene>
    <name evidence="2" type="ORF">BJ878DRAFT_510196</name>
</gene>
<evidence type="ECO:0000313" key="2">
    <source>
        <dbReference type="EMBL" id="KAG9243551.1"/>
    </source>
</evidence>
<reference evidence="2" key="1">
    <citation type="journal article" date="2021" name="IMA Fungus">
        <title>Genomic characterization of three marine fungi, including Emericellopsis atlantica sp. nov. with signatures of a generalist lifestyle and marine biomass degradation.</title>
        <authorList>
            <person name="Hagestad O.C."/>
            <person name="Hou L."/>
            <person name="Andersen J.H."/>
            <person name="Hansen E.H."/>
            <person name="Altermark B."/>
            <person name="Li C."/>
            <person name="Kuhnert E."/>
            <person name="Cox R.J."/>
            <person name="Crous P.W."/>
            <person name="Spatafora J.W."/>
            <person name="Lail K."/>
            <person name="Amirebrahimi M."/>
            <person name="Lipzen A."/>
            <person name="Pangilinan J."/>
            <person name="Andreopoulos W."/>
            <person name="Hayes R.D."/>
            <person name="Ng V."/>
            <person name="Grigoriev I.V."/>
            <person name="Jackson S.A."/>
            <person name="Sutton T.D.S."/>
            <person name="Dobson A.D.W."/>
            <person name="Rama T."/>
        </authorList>
    </citation>
    <scope>NUCLEOTIDE SEQUENCE</scope>
    <source>
        <strain evidence="2">TRa3180A</strain>
    </source>
</reference>
<dbReference type="GO" id="GO:0004371">
    <property type="term" value="F:glycerone kinase activity"/>
    <property type="evidence" value="ECO:0007669"/>
    <property type="project" value="InterPro"/>
</dbReference>
<name>A0A9P7Z1K0_9HELO</name>
<dbReference type="AlphaFoldDB" id="A0A9P7Z1K0"/>
<sequence>MSTKHYFLDTAVNTLVPRYLSSLMAANPYLTLIPECRVVIYAHSSPSKVALISGGGSDHEPA</sequence>
<dbReference type="PROSITE" id="PS51481">
    <property type="entry name" value="DHAK"/>
    <property type="match status" value="1"/>
</dbReference>
<accession>A0A9P7Z1K0</accession>
<evidence type="ECO:0000259" key="1">
    <source>
        <dbReference type="PROSITE" id="PS51481"/>
    </source>
</evidence>
<feature type="domain" description="DhaK" evidence="1">
    <location>
        <begin position="11"/>
        <end position="62"/>
    </location>
</feature>
<dbReference type="SUPFAM" id="SSF82549">
    <property type="entry name" value="DAK1/DegV-like"/>
    <property type="match status" value="1"/>
</dbReference>
<organism evidence="2 3">
    <name type="scientific">Calycina marina</name>
    <dbReference type="NCBI Taxonomy" id="1763456"/>
    <lineage>
        <taxon>Eukaryota</taxon>
        <taxon>Fungi</taxon>
        <taxon>Dikarya</taxon>
        <taxon>Ascomycota</taxon>
        <taxon>Pezizomycotina</taxon>
        <taxon>Leotiomycetes</taxon>
        <taxon>Helotiales</taxon>
        <taxon>Pezizellaceae</taxon>
        <taxon>Calycina</taxon>
    </lineage>
</organism>
<dbReference type="GO" id="GO:0006071">
    <property type="term" value="P:glycerol metabolic process"/>
    <property type="evidence" value="ECO:0007669"/>
    <property type="project" value="InterPro"/>
</dbReference>